<evidence type="ECO:0000256" key="4">
    <source>
        <dbReference type="ARBA" id="ARBA00022989"/>
    </source>
</evidence>
<feature type="region of interest" description="Disordered" evidence="6">
    <location>
        <begin position="1"/>
        <end position="25"/>
    </location>
</feature>
<feature type="transmembrane region" description="Helical" evidence="7">
    <location>
        <begin position="133"/>
        <end position="152"/>
    </location>
</feature>
<dbReference type="PANTHER" id="PTHR21716:SF64">
    <property type="entry name" value="AI-2 TRANSPORT PROTEIN TQSA"/>
    <property type="match status" value="1"/>
</dbReference>
<dbReference type="EMBL" id="VWPL01000006">
    <property type="protein sequence ID" value="KAA5602609.1"/>
    <property type="molecule type" value="Genomic_DNA"/>
</dbReference>
<reference evidence="8 9" key="1">
    <citation type="submission" date="2019-09" db="EMBL/GenBank/DDBJ databases">
        <title>Draft Whole-Genome sequence of Blastochloris sulfoviridis DSM 729.</title>
        <authorList>
            <person name="Meyer T.E."/>
            <person name="Kyndt J.A."/>
        </authorList>
    </citation>
    <scope>NUCLEOTIDE SEQUENCE [LARGE SCALE GENOMIC DNA]</scope>
    <source>
        <strain evidence="8 9">DSM 729</strain>
    </source>
</reference>
<dbReference type="Proteomes" id="UP000323886">
    <property type="component" value="Unassembled WGS sequence"/>
</dbReference>
<dbReference type="InterPro" id="IPR002549">
    <property type="entry name" value="AI-2E-like"/>
</dbReference>
<dbReference type="GO" id="GO:0016020">
    <property type="term" value="C:membrane"/>
    <property type="evidence" value="ECO:0007669"/>
    <property type="project" value="UniProtKB-SubCell"/>
</dbReference>
<feature type="compositionally biased region" description="Polar residues" evidence="6">
    <location>
        <begin position="1"/>
        <end position="19"/>
    </location>
</feature>
<keyword evidence="5 7" id="KW-0472">Membrane</keyword>
<feature type="transmembrane region" description="Helical" evidence="7">
    <location>
        <begin position="30"/>
        <end position="47"/>
    </location>
</feature>
<dbReference type="PANTHER" id="PTHR21716">
    <property type="entry name" value="TRANSMEMBRANE PROTEIN"/>
    <property type="match status" value="1"/>
</dbReference>
<accession>A0A5M6I428</accession>
<keyword evidence="3 7" id="KW-0812">Transmembrane</keyword>
<dbReference type="OrthoDB" id="9799225at2"/>
<keyword evidence="4 7" id="KW-1133">Transmembrane helix</keyword>
<evidence type="ECO:0000313" key="8">
    <source>
        <dbReference type="EMBL" id="KAA5602609.1"/>
    </source>
</evidence>
<feature type="transmembrane region" description="Helical" evidence="7">
    <location>
        <begin position="255"/>
        <end position="274"/>
    </location>
</feature>
<comment type="similarity">
    <text evidence="2">Belongs to the autoinducer-2 exporter (AI-2E) (TC 2.A.86) family.</text>
</comment>
<comment type="caution">
    <text evidence="8">The sequence shown here is derived from an EMBL/GenBank/DDBJ whole genome shotgun (WGS) entry which is preliminary data.</text>
</comment>
<sequence>MQTTDSQIATTDSTQTPVSPSAGGDANRRGSITLLAVCTTILVLIALYYGEVILAPVVFALFIIALVWPLQSGLQARIPKLAAMAITVVVVAVVLAVLGTLIGWGFGRAARWLLADSARFQALYLQSVEWLEGHGFAVAGIFSDVFSVSWMVRTVQSIGARLQSIVSFSVVVAVFLILGLLEVEETAAKLRAMRNRAAGEAVVAAAASTAAKLQKYMLVRTAMSVMTGTLVWAFARLIGLPLAAEWGVIAFALNYIPFIGSFVATLAPTLFALVHFESWQAALGVFAGLNIIQFVVGSYLEPRVAGSALSISPFIVLLAVFLWSFLWGIAGAFIGVPIVIALITVCEQYPASQWVAGLLAGSKNEG</sequence>
<proteinExistence type="inferred from homology"/>
<evidence type="ECO:0000256" key="6">
    <source>
        <dbReference type="SAM" id="MobiDB-lite"/>
    </source>
</evidence>
<organism evidence="8 9">
    <name type="scientific">Blastochloris sulfoviridis</name>
    <dbReference type="NCBI Taxonomy" id="50712"/>
    <lineage>
        <taxon>Bacteria</taxon>
        <taxon>Pseudomonadati</taxon>
        <taxon>Pseudomonadota</taxon>
        <taxon>Alphaproteobacteria</taxon>
        <taxon>Hyphomicrobiales</taxon>
        <taxon>Blastochloridaceae</taxon>
        <taxon>Blastochloris</taxon>
    </lineage>
</organism>
<dbReference type="Pfam" id="PF01594">
    <property type="entry name" value="AI-2E_transport"/>
    <property type="match status" value="1"/>
</dbReference>
<protein>
    <submittedName>
        <fullName evidence="8">AI-2E family transporter</fullName>
    </submittedName>
</protein>
<name>A0A5M6I428_9HYPH</name>
<feature type="transmembrane region" description="Helical" evidence="7">
    <location>
        <begin position="312"/>
        <end position="345"/>
    </location>
</feature>
<dbReference type="AlphaFoldDB" id="A0A5M6I428"/>
<comment type="subcellular location">
    <subcellularLocation>
        <location evidence="1">Membrane</location>
        <topology evidence="1">Multi-pass membrane protein</topology>
    </subcellularLocation>
</comment>
<evidence type="ECO:0000256" key="1">
    <source>
        <dbReference type="ARBA" id="ARBA00004141"/>
    </source>
</evidence>
<dbReference type="GO" id="GO:0055085">
    <property type="term" value="P:transmembrane transport"/>
    <property type="evidence" value="ECO:0007669"/>
    <property type="project" value="TreeGrafter"/>
</dbReference>
<evidence type="ECO:0000256" key="7">
    <source>
        <dbReference type="SAM" id="Phobius"/>
    </source>
</evidence>
<evidence type="ECO:0000256" key="2">
    <source>
        <dbReference type="ARBA" id="ARBA00009773"/>
    </source>
</evidence>
<keyword evidence="9" id="KW-1185">Reference proteome</keyword>
<feature type="transmembrane region" description="Helical" evidence="7">
    <location>
        <begin position="281"/>
        <end position="300"/>
    </location>
</feature>
<evidence type="ECO:0000256" key="5">
    <source>
        <dbReference type="ARBA" id="ARBA00023136"/>
    </source>
</evidence>
<feature type="transmembrane region" description="Helical" evidence="7">
    <location>
        <begin position="164"/>
        <end position="181"/>
    </location>
</feature>
<gene>
    <name evidence="8" type="ORF">F1193_05380</name>
</gene>
<feature type="transmembrane region" description="Helical" evidence="7">
    <location>
        <begin position="82"/>
        <end position="106"/>
    </location>
</feature>
<feature type="transmembrane region" description="Helical" evidence="7">
    <location>
        <begin position="53"/>
        <end position="70"/>
    </location>
</feature>
<evidence type="ECO:0000313" key="9">
    <source>
        <dbReference type="Proteomes" id="UP000323886"/>
    </source>
</evidence>
<evidence type="ECO:0000256" key="3">
    <source>
        <dbReference type="ARBA" id="ARBA00022692"/>
    </source>
</evidence>